<organism evidence="2 3">
    <name type="scientific">Ceutorhynchus assimilis</name>
    <name type="common">cabbage seed weevil</name>
    <dbReference type="NCBI Taxonomy" id="467358"/>
    <lineage>
        <taxon>Eukaryota</taxon>
        <taxon>Metazoa</taxon>
        <taxon>Ecdysozoa</taxon>
        <taxon>Arthropoda</taxon>
        <taxon>Hexapoda</taxon>
        <taxon>Insecta</taxon>
        <taxon>Pterygota</taxon>
        <taxon>Neoptera</taxon>
        <taxon>Endopterygota</taxon>
        <taxon>Coleoptera</taxon>
        <taxon>Polyphaga</taxon>
        <taxon>Cucujiformia</taxon>
        <taxon>Curculionidae</taxon>
        <taxon>Ceutorhynchinae</taxon>
        <taxon>Ceutorhynchus</taxon>
    </lineage>
</organism>
<accession>A0A9N9MIE9</accession>
<protein>
    <recommendedName>
        <fullName evidence="1">DUF4817 domain-containing protein</fullName>
    </recommendedName>
</protein>
<reference evidence="2" key="1">
    <citation type="submission" date="2022-01" db="EMBL/GenBank/DDBJ databases">
        <authorList>
            <person name="King R."/>
        </authorList>
    </citation>
    <scope>NUCLEOTIDE SEQUENCE</scope>
</reference>
<gene>
    <name evidence="2" type="ORF">CEUTPL_LOCUS4105</name>
</gene>
<proteinExistence type="predicted"/>
<dbReference type="OrthoDB" id="6753189at2759"/>
<keyword evidence="3" id="KW-1185">Reference proteome</keyword>
<dbReference type="Proteomes" id="UP001152799">
    <property type="component" value="Chromosome 13"/>
</dbReference>
<evidence type="ECO:0000313" key="2">
    <source>
        <dbReference type="EMBL" id="CAG9763441.1"/>
    </source>
</evidence>
<dbReference type="AlphaFoldDB" id="A0A9N9MIE9"/>
<name>A0A9N9MIE9_9CUCU</name>
<evidence type="ECO:0000259" key="1">
    <source>
        <dbReference type="Pfam" id="PF16087"/>
    </source>
</evidence>
<feature type="domain" description="DUF4817" evidence="1">
    <location>
        <begin position="7"/>
        <end position="58"/>
    </location>
</feature>
<dbReference type="InterPro" id="IPR032135">
    <property type="entry name" value="DUF4817"/>
</dbReference>
<dbReference type="Pfam" id="PF16087">
    <property type="entry name" value="DUF4817"/>
    <property type="match status" value="1"/>
</dbReference>
<sequence>MEYSYAELADRLLIYGEAGGSERGAERLYVERFPERHQPSHAIIARIHARHHESGSVQRFVDAGQPFAVRTAEFEEAVLHHVEDNSSTSVRAIASAMGAAPCTV</sequence>
<evidence type="ECO:0000313" key="3">
    <source>
        <dbReference type="Proteomes" id="UP001152799"/>
    </source>
</evidence>
<dbReference type="EMBL" id="OU892289">
    <property type="protein sequence ID" value="CAG9763441.1"/>
    <property type="molecule type" value="Genomic_DNA"/>
</dbReference>